<keyword evidence="3" id="KW-1185">Reference proteome</keyword>
<feature type="transmembrane region" description="Helical" evidence="1">
    <location>
        <begin position="70"/>
        <end position="93"/>
    </location>
</feature>
<dbReference type="NCBIfam" id="TIGR02046">
    <property type="entry name" value="sdhC_b558_fam"/>
    <property type="match status" value="1"/>
</dbReference>
<feature type="transmembrane region" description="Helical" evidence="1">
    <location>
        <begin position="207"/>
        <end position="232"/>
    </location>
</feature>
<name>A0A255EIW9_9ACTN</name>
<dbReference type="Gene3D" id="1.20.1300.10">
    <property type="entry name" value="Fumarate reductase/succinate dehydrogenase, transmembrane subunit"/>
    <property type="match status" value="1"/>
</dbReference>
<dbReference type="Proteomes" id="UP000216300">
    <property type="component" value="Unassembled WGS sequence"/>
</dbReference>
<keyword evidence="1" id="KW-1133">Transmembrane helix</keyword>
<protein>
    <submittedName>
        <fullName evidence="2">Succinate dehydrogenase</fullName>
    </submittedName>
</protein>
<feature type="transmembrane region" description="Helical" evidence="1">
    <location>
        <begin position="163"/>
        <end position="186"/>
    </location>
</feature>
<accession>A0A255EIW9</accession>
<evidence type="ECO:0000313" key="2">
    <source>
        <dbReference type="EMBL" id="OYN91478.1"/>
    </source>
</evidence>
<dbReference type="InterPro" id="IPR034804">
    <property type="entry name" value="SQR/QFR_C/D"/>
</dbReference>
<gene>
    <name evidence="2" type="ORF">CGZ91_07960</name>
</gene>
<dbReference type="SUPFAM" id="SSF81343">
    <property type="entry name" value="Fumarate reductase respiratory complex transmembrane subunits"/>
    <property type="match status" value="1"/>
</dbReference>
<feature type="transmembrane region" description="Helical" evidence="1">
    <location>
        <begin position="122"/>
        <end position="143"/>
    </location>
</feature>
<dbReference type="OrthoDB" id="9788081at2"/>
<dbReference type="InterPro" id="IPR011138">
    <property type="entry name" value="Cytochrome_b-558"/>
</dbReference>
<dbReference type="CDD" id="cd03498">
    <property type="entry name" value="SQR_TypeB_2_TM"/>
    <property type="match status" value="1"/>
</dbReference>
<reference evidence="2 3" key="1">
    <citation type="submission" date="2017-07" db="EMBL/GenBank/DDBJ databases">
        <title>Draft whole genome sequences of clinical Proprionibacteriaceae strains.</title>
        <authorList>
            <person name="Bernier A.-M."/>
            <person name="Bernard K."/>
            <person name="Domingo M.-C."/>
        </authorList>
    </citation>
    <scope>NUCLEOTIDE SEQUENCE [LARGE SCALE GENOMIC DNA]</scope>
    <source>
        <strain evidence="2 3">NML 150081</strain>
    </source>
</reference>
<organism evidence="2 3">
    <name type="scientific">Parenemella sanctibonifatiensis</name>
    <dbReference type="NCBI Taxonomy" id="2016505"/>
    <lineage>
        <taxon>Bacteria</taxon>
        <taxon>Bacillati</taxon>
        <taxon>Actinomycetota</taxon>
        <taxon>Actinomycetes</taxon>
        <taxon>Propionibacteriales</taxon>
        <taxon>Propionibacteriaceae</taxon>
        <taxon>Parenemella</taxon>
    </lineage>
</organism>
<dbReference type="GO" id="GO:0016020">
    <property type="term" value="C:membrane"/>
    <property type="evidence" value="ECO:0007669"/>
    <property type="project" value="InterPro"/>
</dbReference>
<feature type="transmembrane region" description="Helical" evidence="1">
    <location>
        <begin position="21"/>
        <end position="39"/>
    </location>
</feature>
<keyword evidence="1" id="KW-0812">Transmembrane</keyword>
<comment type="caution">
    <text evidence="2">The sequence shown here is derived from an EMBL/GenBank/DDBJ whole genome shotgun (WGS) entry which is preliminary data.</text>
</comment>
<dbReference type="EMBL" id="NMVJ01000006">
    <property type="protein sequence ID" value="OYN91478.1"/>
    <property type="molecule type" value="Genomic_DNA"/>
</dbReference>
<sequence length="233" mass="25615">MATGTLTTHQRAVRSSVAMKALMAITGLILIGFLLGHMAGNLKALAGQDAFNEYSHHLRVFLYPILPEKAFLWTIRIVLLAAVLLHMYSAAVLSGRLTKRRGPAYQHKARVQQSYASRTMRWGGVIIALFVIFHILHFTAEIITPGFEAPTDPFSRVIGSFGLWWVFVIYLIAMVAVCLHVQHGFWSAFATLGANVSPGARRIITTCAWVCAALLFIGFLIPPTLILTGVIAL</sequence>
<dbReference type="AlphaFoldDB" id="A0A255EIW9"/>
<keyword evidence="1" id="KW-0472">Membrane</keyword>
<evidence type="ECO:0000313" key="3">
    <source>
        <dbReference type="Proteomes" id="UP000216300"/>
    </source>
</evidence>
<evidence type="ECO:0000256" key="1">
    <source>
        <dbReference type="SAM" id="Phobius"/>
    </source>
</evidence>
<proteinExistence type="predicted"/>